<comment type="caution">
    <text evidence="5">The sequence shown here is derived from an EMBL/GenBank/DDBJ whole genome shotgun (WGS) entry which is preliminary data.</text>
</comment>
<evidence type="ECO:0000259" key="4">
    <source>
        <dbReference type="PROSITE" id="PS01031"/>
    </source>
</evidence>
<dbReference type="InterPro" id="IPR008978">
    <property type="entry name" value="HSP20-like_chaperone"/>
</dbReference>
<feature type="domain" description="SHSP" evidence="4">
    <location>
        <begin position="23"/>
        <end position="134"/>
    </location>
</feature>
<dbReference type="EMBL" id="BAABFO010000008">
    <property type="protein sequence ID" value="GAA4331742.1"/>
    <property type="molecule type" value="Genomic_DNA"/>
</dbReference>
<reference evidence="6" key="1">
    <citation type="journal article" date="2019" name="Int. J. Syst. Evol. Microbiol.">
        <title>The Global Catalogue of Microorganisms (GCM) 10K type strain sequencing project: providing services to taxonomists for standard genome sequencing and annotation.</title>
        <authorList>
            <consortium name="The Broad Institute Genomics Platform"/>
            <consortium name="The Broad Institute Genome Sequencing Center for Infectious Disease"/>
            <person name="Wu L."/>
            <person name="Ma J."/>
        </authorList>
    </citation>
    <scope>NUCLEOTIDE SEQUENCE [LARGE SCALE GENOMIC DNA]</scope>
    <source>
        <strain evidence="6">JCM 17666</strain>
    </source>
</reference>
<protein>
    <submittedName>
        <fullName evidence="5">Hsp20/alpha crystallin family protein</fullName>
    </submittedName>
</protein>
<evidence type="ECO:0000256" key="2">
    <source>
        <dbReference type="RuleBase" id="RU003616"/>
    </source>
</evidence>
<accession>A0ABP8GYB9</accession>
<dbReference type="RefSeq" id="WP_345249038.1">
    <property type="nucleotide sequence ID" value="NZ_BAABFO010000008.1"/>
</dbReference>
<gene>
    <name evidence="5" type="ORF">GCM10023144_20790</name>
</gene>
<dbReference type="InterPro" id="IPR002068">
    <property type="entry name" value="A-crystallin/Hsp20_dom"/>
</dbReference>
<dbReference type="SUPFAM" id="SSF49764">
    <property type="entry name" value="HSP20-like chaperones"/>
    <property type="match status" value="1"/>
</dbReference>
<dbReference type="Proteomes" id="UP001501671">
    <property type="component" value="Unassembled WGS sequence"/>
</dbReference>
<dbReference type="PROSITE" id="PS01031">
    <property type="entry name" value="SHSP"/>
    <property type="match status" value="1"/>
</dbReference>
<dbReference type="CDD" id="cd06464">
    <property type="entry name" value="ACD_sHsps-like"/>
    <property type="match status" value="1"/>
</dbReference>
<dbReference type="Pfam" id="PF00011">
    <property type="entry name" value="HSP20"/>
    <property type="match status" value="1"/>
</dbReference>
<evidence type="ECO:0000256" key="1">
    <source>
        <dbReference type="PROSITE-ProRule" id="PRU00285"/>
    </source>
</evidence>
<keyword evidence="6" id="KW-1185">Reference proteome</keyword>
<sequence length="134" mass="14888">MTQTTDVALSNNPRAVQAQTQAQPRPTIVPAVDIIEDATGITLVADLPGVSKERLNVRVESDHLFVEGEASVPVPEGLKLYHSEIQVPVYRRSFVLGRELDKNKIEASLKDGVLELRIPRVQEAQPRRIEVKTE</sequence>
<dbReference type="InterPro" id="IPR031107">
    <property type="entry name" value="Small_HSP"/>
</dbReference>
<dbReference type="PANTHER" id="PTHR11527">
    <property type="entry name" value="HEAT-SHOCK PROTEIN 20 FAMILY MEMBER"/>
    <property type="match status" value="1"/>
</dbReference>
<evidence type="ECO:0000313" key="5">
    <source>
        <dbReference type="EMBL" id="GAA4331742.1"/>
    </source>
</evidence>
<name>A0ABP8GYB9_9BURK</name>
<dbReference type="Gene3D" id="2.60.40.790">
    <property type="match status" value="1"/>
</dbReference>
<evidence type="ECO:0000313" key="6">
    <source>
        <dbReference type="Proteomes" id="UP001501671"/>
    </source>
</evidence>
<feature type="region of interest" description="Disordered" evidence="3">
    <location>
        <begin position="1"/>
        <end position="24"/>
    </location>
</feature>
<comment type="similarity">
    <text evidence="1 2">Belongs to the small heat shock protein (HSP20) family.</text>
</comment>
<evidence type="ECO:0000256" key="3">
    <source>
        <dbReference type="SAM" id="MobiDB-lite"/>
    </source>
</evidence>
<proteinExistence type="inferred from homology"/>
<organism evidence="5 6">
    <name type="scientific">Pigmentiphaga soli</name>
    <dbReference type="NCBI Taxonomy" id="1007095"/>
    <lineage>
        <taxon>Bacteria</taxon>
        <taxon>Pseudomonadati</taxon>
        <taxon>Pseudomonadota</taxon>
        <taxon>Betaproteobacteria</taxon>
        <taxon>Burkholderiales</taxon>
        <taxon>Alcaligenaceae</taxon>
        <taxon>Pigmentiphaga</taxon>
    </lineage>
</organism>